<name>A0AAW5EXM3_NOVHA</name>
<proteinExistence type="predicted"/>
<dbReference type="RefSeq" id="WP_247068117.1">
    <property type="nucleotide sequence ID" value="NZ_JAIBCX010000234.1"/>
</dbReference>
<dbReference type="EMBL" id="JAIBCX010000234">
    <property type="protein sequence ID" value="MCJ8355587.1"/>
    <property type="molecule type" value="Genomic_DNA"/>
</dbReference>
<comment type="caution">
    <text evidence="1">The sequence shown here is derived from an EMBL/GenBank/DDBJ whole genome shotgun (WGS) entry which is preliminary data.</text>
</comment>
<evidence type="ECO:0000313" key="1">
    <source>
        <dbReference type="EMBL" id="MCJ8355587.1"/>
    </source>
</evidence>
<accession>A0AAW5EXM3</accession>
<evidence type="ECO:0000313" key="2">
    <source>
        <dbReference type="Proteomes" id="UP001202887"/>
    </source>
</evidence>
<dbReference type="Proteomes" id="UP001202887">
    <property type="component" value="Unassembled WGS sequence"/>
</dbReference>
<reference evidence="1" key="2">
    <citation type="submission" date="2022-03" db="EMBL/GenBank/DDBJ databases">
        <authorList>
            <person name="Ryngajllo M."/>
            <person name="Jacek P."/>
            <person name="Kubiak K."/>
        </authorList>
    </citation>
    <scope>NUCLEOTIDE SEQUENCE</scope>
    <source>
        <strain evidence="1">SI1</strain>
    </source>
</reference>
<protein>
    <submittedName>
        <fullName evidence="1">Uncharacterized protein</fullName>
    </submittedName>
</protein>
<organism evidence="1 2">
    <name type="scientific">Novacetimonas hansenii</name>
    <name type="common">Komagataeibacter hansenii</name>
    <dbReference type="NCBI Taxonomy" id="436"/>
    <lineage>
        <taxon>Bacteria</taxon>
        <taxon>Pseudomonadati</taxon>
        <taxon>Pseudomonadota</taxon>
        <taxon>Alphaproteobacteria</taxon>
        <taxon>Acetobacterales</taxon>
        <taxon>Acetobacteraceae</taxon>
        <taxon>Novacetimonas</taxon>
    </lineage>
</organism>
<gene>
    <name evidence="1" type="ORF">K1W68_16635</name>
</gene>
<feature type="non-terminal residue" evidence="1">
    <location>
        <position position="1"/>
    </location>
</feature>
<reference evidence="1" key="1">
    <citation type="journal article" date="2021" name="Polymers (Basel)">
        <title>Highly Stretchable Bacterial Cellulose Produced by Komagataeibacter hansenii SI1.</title>
        <authorList>
            <person name="Cielecka I."/>
            <person name="Ryngajllo M."/>
            <person name="Maniukiewicz W."/>
            <person name="Bielecki S."/>
        </authorList>
    </citation>
    <scope>NUCLEOTIDE SEQUENCE</scope>
    <source>
        <strain evidence="1">SI1</strain>
    </source>
</reference>
<dbReference type="AlphaFoldDB" id="A0AAW5EXM3"/>
<sequence length="129" mass="15196">VADPLSLLPRRPKEWERNVFHIPASEVRIMAPFMWTGVVVEQLRDGRRADLLLHDGRIDRRDMERDSFWSGRSRVVILPLPDIRRIHDQWMLTPVICPDNPYTFRFADHSGADRAPTSRLLRKLEEEQS</sequence>